<accession>A0ABN1BTE0</accession>
<dbReference type="InterPro" id="IPR002925">
    <property type="entry name" value="Dienelactn_hydro"/>
</dbReference>
<dbReference type="InterPro" id="IPR029058">
    <property type="entry name" value="AB_hydrolase_fold"/>
</dbReference>
<gene>
    <name evidence="2" type="ORF">GCM10009545_02110</name>
</gene>
<evidence type="ECO:0000259" key="1">
    <source>
        <dbReference type="Pfam" id="PF01738"/>
    </source>
</evidence>
<sequence>MEQQVLAGFARSSFSYAGLVHDVYRAGAGPAVIVIHEMPGVHPGVVAFARRLVDAGYTVYLPSLVGRPGEPHSSAAICRSVARACVAREFAMLTDRTSGVVTWLRALAARAFAECGGVGVVGMCFSGGFALATALEPAVVAAVVSQPALPAPIGRRRRAALGLAPDDQRRIQQRAQDDGLCVLGLRFTRDRQSPPERFETLRRTLGAAFESIEIDSSPGNPHGIPENAHSVLTVDLVDEPGHPTRDALDRVMALFAERLGPRPARSADAS</sequence>
<evidence type="ECO:0000313" key="3">
    <source>
        <dbReference type="Proteomes" id="UP001500220"/>
    </source>
</evidence>
<comment type="caution">
    <text evidence="2">The sequence shown here is derived from an EMBL/GenBank/DDBJ whole genome shotgun (WGS) entry which is preliminary data.</text>
</comment>
<dbReference type="SUPFAM" id="SSF53474">
    <property type="entry name" value="alpha/beta-Hydrolases"/>
    <property type="match status" value="1"/>
</dbReference>
<dbReference type="Gene3D" id="3.40.50.1820">
    <property type="entry name" value="alpha/beta hydrolase"/>
    <property type="match status" value="1"/>
</dbReference>
<keyword evidence="3" id="KW-1185">Reference proteome</keyword>
<name>A0ABN1BTE0_9PSEU</name>
<organism evidence="2 3">
    <name type="scientific">Saccharopolyspora thermophila</name>
    <dbReference type="NCBI Taxonomy" id="89367"/>
    <lineage>
        <taxon>Bacteria</taxon>
        <taxon>Bacillati</taxon>
        <taxon>Actinomycetota</taxon>
        <taxon>Actinomycetes</taxon>
        <taxon>Pseudonocardiales</taxon>
        <taxon>Pseudonocardiaceae</taxon>
        <taxon>Saccharopolyspora</taxon>
    </lineage>
</organism>
<dbReference type="RefSeq" id="WP_346071845.1">
    <property type="nucleotide sequence ID" value="NZ_BAAAHC010000001.1"/>
</dbReference>
<dbReference type="Pfam" id="PF01738">
    <property type="entry name" value="DLH"/>
    <property type="match status" value="1"/>
</dbReference>
<dbReference type="GO" id="GO:0016787">
    <property type="term" value="F:hydrolase activity"/>
    <property type="evidence" value="ECO:0007669"/>
    <property type="project" value="UniProtKB-KW"/>
</dbReference>
<keyword evidence="2" id="KW-0378">Hydrolase</keyword>
<evidence type="ECO:0000313" key="2">
    <source>
        <dbReference type="EMBL" id="GAA0503952.1"/>
    </source>
</evidence>
<dbReference type="EMBL" id="BAAAHC010000001">
    <property type="protein sequence ID" value="GAA0503952.1"/>
    <property type="molecule type" value="Genomic_DNA"/>
</dbReference>
<proteinExistence type="predicted"/>
<protein>
    <submittedName>
        <fullName evidence="2">Dienelactone hydrolase family protein</fullName>
    </submittedName>
</protein>
<dbReference type="PANTHER" id="PTHR46623">
    <property type="entry name" value="CARBOXYMETHYLENEBUTENOLIDASE-RELATED"/>
    <property type="match status" value="1"/>
</dbReference>
<feature type="domain" description="Dienelactone hydrolase" evidence="1">
    <location>
        <begin position="28"/>
        <end position="256"/>
    </location>
</feature>
<reference evidence="2 3" key="1">
    <citation type="journal article" date="2019" name="Int. J. Syst. Evol. Microbiol.">
        <title>The Global Catalogue of Microorganisms (GCM) 10K type strain sequencing project: providing services to taxonomists for standard genome sequencing and annotation.</title>
        <authorList>
            <consortium name="The Broad Institute Genomics Platform"/>
            <consortium name="The Broad Institute Genome Sequencing Center for Infectious Disease"/>
            <person name="Wu L."/>
            <person name="Ma J."/>
        </authorList>
    </citation>
    <scope>NUCLEOTIDE SEQUENCE [LARGE SCALE GENOMIC DNA]</scope>
    <source>
        <strain evidence="2 3">JCM 10664</strain>
    </source>
</reference>
<dbReference type="InterPro" id="IPR051049">
    <property type="entry name" value="Dienelactone_hydrolase-like"/>
</dbReference>
<dbReference type="PANTHER" id="PTHR46623:SF6">
    <property type="entry name" value="ALPHA_BETA-HYDROLASES SUPERFAMILY PROTEIN"/>
    <property type="match status" value="1"/>
</dbReference>
<dbReference type="Proteomes" id="UP001500220">
    <property type="component" value="Unassembled WGS sequence"/>
</dbReference>